<dbReference type="AlphaFoldDB" id="A0A0M0HZ97"/>
<feature type="domain" description="Helix-turn-helix type 11" evidence="1">
    <location>
        <begin position="6"/>
        <end position="60"/>
    </location>
</feature>
<dbReference type="Pfam" id="PF08279">
    <property type="entry name" value="HTH_11"/>
    <property type="match status" value="1"/>
</dbReference>
<dbReference type="PATRIC" id="fig|171383.3.peg.2228"/>
<keyword evidence="4" id="KW-1185">Reference proteome</keyword>
<dbReference type="PANTHER" id="PTHR34580">
    <property type="match status" value="1"/>
</dbReference>
<dbReference type="STRING" id="171383.AKJ31_10920"/>
<dbReference type="Proteomes" id="UP000037530">
    <property type="component" value="Unassembled WGS sequence"/>
</dbReference>
<evidence type="ECO:0000313" key="3">
    <source>
        <dbReference type="EMBL" id="KOO07400.1"/>
    </source>
</evidence>
<dbReference type="InterPro" id="IPR013196">
    <property type="entry name" value="HTH_11"/>
</dbReference>
<sequence>MSRSQRLFDLLQLFRCHKYPVSAEHLADTLNVSVRTIYRDIATLRAQGADIQGEAGVGYILKPTFTLPPLMFSTSELEALLLGASWIAKQGDNEFENAAKNAIAKISAVLPTDHKAKFSEDVIRVASVQGEVVKNGRLTEIRHAIKQQKRAKIQYLDLKNNRSERVIWPLLVGLFQQHRVLVAWCENKDAFRHFRLDRIEQWHSCENSYSVNRRFLIKQWQQEQGVSDKDIRY</sequence>
<name>A0A0M0HZ97_9VIBR</name>
<dbReference type="InterPro" id="IPR051534">
    <property type="entry name" value="CBASS_pafABC_assoc_protein"/>
</dbReference>
<evidence type="ECO:0000313" key="4">
    <source>
        <dbReference type="Proteomes" id="UP000037530"/>
    </source>
</evidence>
<organism evidence="3 4">
    <name type="scientific">Vibrio hepatarius</name>
    <dbReference type="NCBI Taxonomy" id="171383"/>
    <lineage>
        <taxon>Bacteria</taxon>
        <taxon>Pseudomonadati</taxon>
        <taxon>Pseudomonadota</taxon>
        <taxon>Gammaproteobacteria</taxon>
        <taxon>Vibrionales</taxon>
        <taxon>Vibrionaceae</taxon>
        <taxon>Vibrio</taxon>
        <taxon>Vibrio oreintalis group</taxon>
    </lineage>
</organism>
<comment type="caution">
    <text evidence="3">The sequence shown here is derived from an EMBL/GenBank/DDBJ whole genome shotgun (WGS) entry which is preliminary data.</text>
</comment>
<dbReference type="Pfam" id="PF13280">
    <property type="entry name" value="WYL"/>
    <property type="match status" value="1"/>
</dbReference>
<accession>A0A0M0HZ97</accession>
<dbReference type="InterPro" id="IPR036388">
    <property type="entry name" value="WH-like_DNA-bd_sf"/>
</dbReference>
<dbReference type="OrthoDB" id="9807255at2"/>
<gene>
    <name evidence="3" type="ORF">AKJ31_10920</name>
</gene>
<evidence type="ECO:0000259" key="1">
    <source>
        <dbReference type="Pfam" id="PF08279"/>
    </source>
</evidence>
<dbReference type="PROSITE" id="PS52050">
    <property type="entry name" value="WYL"/>
    <property type="match status" value="1"/>
</dbReference>
<dbReference type="PANTHER" id="PTHR34580:SF3">
    <property type="entry name" value="PROTEIN PAFB"/>
    <property type="match status" value="1"/>
</dbReference>
<dbReference type="RefSeq" id="WP_053409134.1">
    <property type="nucleotide sequence ID" value="NZ_DAIPHI010000141.1"/>
</dbReference>
<dbReference type="InterPro" id="IPR036390">
    <property type="entry name" value="WH_DNA-bd_sf"/>
</dbReference>
<feature type="domain" description="WYL" evidence="2">
    <location>
        <begin position="138"/>
        <end position="202"/>
    </location>
</feature>
<reference evidence="4" key="1">
    <citation type="submission" date="2015-08" db="EMBL/GenBank/DDBJ databases">
        <title>Vibrio galatheae sp. nov., a novel member of the Vibrionaceae family isolated from the Solomon Islands.</title>
        <authorList>
            <person name="Giubergia S."/>
            <person name="Machado H."/>
            <person name="Mateiu R.V."/>
            <person name="Gram L."/>
        </authorList>
    </citation>
    <scope>NUCLEOTIDE SEQUENCE [LARGE SCALE GENOMIC DNA]</scope>
    <source>
        <strain evidence="4">DSM 19134</strain>
    </source>
</reference>
<dbReference type="SUPFAM" id="SSF46785">
    <property type="entry name" value="Winged helix' DNA-binding domain"/>
    <property type="match status" value="1"/>
</dbReference>
<proteinExistence type="predicted"/>
<dbReference type="InterPro" id="IPR026881">
    <property type="entry name" value="WYL_dom"/>
</dbReference>
<evidence type="ECO:0000259" key="2">
    <source>
        <dbReference type="Pfam" id="PF13280"/>
    </source>
</evidence>
<dbReference type="Gene3D" id="1.10.10.10">
    <property type="entry name" value="Winged helix-like DNA-binding domain superfamily/Winged helix DNA-binding domain"/>
    <property type="match status" value="1"/>
</dbReference>
<protein>
    <submittedName>
        <fullName evidence="3">Transcriptional regulator</fullName>
    </submittedName>
</protein>
<dbReference type="EMBL" id="LHPI01000009">
    <property type="protein sequence ID" value="KOO07400.1"/>
    <property type="molecule type" value="Genomic_DNA"/>
</dbReference>